<reference evidence="18 19" key="1">
    <citation type="submission" date="2023-01" db="EMBL/GenBank/DDBJ databases">
        <title>Bacillus changyiensis sp. nov., isolated from a coastal deposit.</title>
        <authorList>
            <person name="Xiao G."/>
            <person name="Lai Q."/>
            <person name="Hu Z."/>
            <person name="Shao Z."/>
        </authorList>
    </citation>
    <scope>NUCLEOTIDE SEQUENCE [LARGE SCALE GENOMIC DNA]</scope>
    <source>
        <strain evidence="18 19">CLL-7-23</strain>
    </source>
</reference>
<comment type="catalytic activity">
    <reaction evidence="13">
        <text>Preferential cleavage: (Ac)2-L-Lys-D-Ala-|-D-Ala. Also transpeptidation of peptidyl-alanyl moieties that are N-acyl substituents of D-alanine.</text>
        <dbReference type="EC" id="3.4.16.4"/>
    </reaction>
</comment>
<evidence type="ECO:0000256" key="14">
    <source>
        <dbReference type="SAM" id="MobiDB-lite"/>
    </source>
</evidence>
<accession>A0ABT4X3V6</accession>
<evidence type="ECO:0000256" key="10">
    <source>
        <dbReference type="ARBA" id="ARBA00022989"/>
    </source>
</evidence>
<evidence type="ECO:0000259" key="16">
    <source>
        <dbReference type="Pfam" id="PF00905"/>
    </source>
</evidence>
<feature type="domain" description="Penicillin-binding protein transpeptidase" evidence="16">
    <location>
        <begin position="350"/>
        <end position="678"/>
    </location>
</feature>
<organism evidence="18 19">
    <name type="scientific">Bacillus changyiensis</name>
    <dbReference type="NCBI Taxonomy" id="3004103"/>
    <lineage>
        <taxon>Bacteria</taxon>
        <taxon>Bacillati</taxon>
        <taxon>Bacillota</taxon>
        <taxon>Bacilli</taxon>
        <taxon>Bacillales</taxon>
        <taxon>Bacillaceae</taxon>
        <taxon>Bacillus</taxon>
    </lineage>
</organism>
<gene>
    <name evidence="18" type="ORF">PJ311_09975</name>
</gene>
<evidence type="ECO:0000256" key="5">
    <source>
        <dbReference type="ARBA" id="ARBA00012448"/>
    </source>
</evidence>
<comment type="subcellular location">
    <subcellularLocation>
        <location evidence="2">Cell membrane</location>
    </subcellularLocation>
    <subcellularLocation>
        <location evidence="1">Membrane</location>
        <topology evidence="1">Single-pass membrane protein</topology>
    </subcellularLocation>
</comment>
<evidence type="ECO:0000256" key="13">
    <source>
        <dbReference type="ARBA" id="ARBA00034000"/>
    </source>
</evidence>
<feature type="domain" description="Penicillin-binding protein dimerisation" evidence="17">
    <location>
        <begin position="63"/>
        <end position="302"/>
    </location>
</feature>
<sequence>MIKNKTKTEKKRKLVPIRLHILFFLAFLTFTAMIIRLGMVQIVYGEDYIHQIQKQAEVDVTTSTPRGKIFDRNLNTLVQNKPLNAITYTRSSSVSQKEQLEIAKKLAAMLAIDTSKITERDKKDYWILTRPKQAKKLVTRKDRQKVKQGKISEGDLYQLQLDRISKHQLSQLTKTDLEVLAIKRRMDSGYPKIPQYIKNKHVTLKEMAYVSEHLDDLPGVDVTSDWERDYPYHELLRTVIGRVSNSNEGLPKHLLDHYLSLGYNRNDRVGKSYLEAKYEEVLKGQKERVKNITDKSGNLINKKMISKGESGKDIVLTIDVDMQKAVEDIIEVEMKKAKTQQYAPLLDRAFVVMMDPRNGEVLTLSGKQMKSKDGKMKFDSYALGTLTSSYAMGSAVKGATVLTGLQTGAIQLNTHFFDEPLYIAGSPDKKSWTNYLGRVGIKKALEQSSNVFMFKTAIAVGKGYYRPHQPLDINTKAFDTFRYYFNQFGLGVKTGIDLPNEATGFKGSKKLPGFLLDFSIGQFDTYTPLQMAQYVSTIANGGYRMKPQIIKEIRRPDSQKGIGAITKYIPPRVLNRLDMSKKEIEIVQKGFRRVMIRGTAKKQFAGAPYQPAGKTGTVESFYEGPVQAKTGTPVYNTTLVAYAPYEQPEVAISVVVPWAYIDYKKRYSITNNIGRKVLDKYFELKSKQARDDTKEKNKLNIEEKANE</sequence>
<evidence type="ECO:0000256" key="11">
    <source>
        <dbReference type="ARBA" id="ARBA00023136"/>
    </source>
</evidence>
<comment type="pathway">
    <text evidence="3">Cell wall biogenesis; peptidoglycan biosynthesis.</text>
</comment>
<dbReference type="Proteomes" id="UP001211894">
    <property type="component" value="Unassembled WGS sequence"/>
</dbReference>
<dbReference type="InterPro" id="IPR012338">
    <property type="entry name" value="Beta-lactam/transpept-like"/>
</dbReference>
<dbReference type="RefSeq" id="WP_271340795.1">
    <property type="nucleotide sequence ID" value="NZ_JAQKAB010000006.1"/>
</dbReference>
<dbReference type="EC" id="3.4.16.4" evidence="5"/>
<name>A0ABT4X3V6_9BACI</name>
<keyword evidence="9" id="KW-0573">Peptidoglycan synthesis</keyword>
<comment type="similarity">
    <text evidence="4">Belongs to the transpeptidase family.</text>
</comment>
<keyword evidence="6" id="KW-1003">Cell membrane</keyword>
<keyword evidence="12" id="KW-0961">Cell wall biogenesis/degradation</keyword>
<evidence type="ECO:0000256" key="15">
    <source>
        <dbReference type="SAM" id="Phobius"/>
    </source>
</evidence>
<evidence type="ECO:0000256" key="1">
    <source>
        <dbReference type="ARBA" id="ARBA00004167"/>
    </source>
</evidence>
<dbReference type="PANTHER" id="PTHR30627">
    <property type="entry name" value="PEPTIDOGLYCAN D,D-TRANSPEPTIDASE"/>
    <property type="match status" value="1"/>
</dbReference>
<dbReference type="InterPro" id="IPR001460">
    <property type="entry name" value="PCN-bd_Tpept"/>
</dbReference>
<feature type="transmembrane region" description="Helical" evidence="15">
    <location>
        <begin position="21"/>
        <end position="44"/>
    </location>
</feature>
<dbReference type="Gene3D" id="3.40.710.10">
    <property type="entry name" value="DD-peptidase/beta-lactamase superfamily"/>
    <property type="match status" value="1"/>
</dbReference>
<dbReference type="Gene3D" id="3.90.1310.10">
    <property type="entry name" value="Penicillin-binding protein 2a (Domain 2)"/>
    <property type="match status" value="1"/>
</dbReference>
<keyword evidence="19" id="KW-1185">Reference proteome</keyword>
<keyword evidence="10 15" id="KW-1133">Transmembrane helix</keyword>
<proteinExistence type="inferred from homology"/>
<protein>
    <recommendedName>
        <fullName evidence="5">serine-type D-Ala-D-Ala carboxypeptidase</fullName>
        <ecNumber evidence="5">3.4.16.4</ecNumber>
    </recommendedName>
</protein>
<evidence type="ECO:0000256" key="3">
    <source>
        <dbReference type="ARBA" id="ARBA00004752"/>
    </source>
</evidence>
<dbReference type="InterPro" id="IPR005311">
    <property type="entry name" value="PBP_dimer"/>
</dbReference>
<dbReference type="InterPro" id="IPR050515">
    <property type="entry name" value="Beta-lactam/transpept"/>
</dbReference>
<dbReference type="EMBL" id="JAQKAB010000006">
    <property type="protein sequence ID" value="MDA7026934.1"/>
    <property type="molecule type" value="Genomic_DNA"/>
</dbReference>
<evidence type="ECO:0000256" key="12">
    <source>
        <dbReference type="ARBA" id="ARBA00023316"/>
    </source>
</evidence>
<comment type="caution">
    <text evidence="18">The sequence shown here is derived from an EMBL/GenBank/DDBJ whole genome shotgun (WGS) entry which is preliminary data.</text>
</comment>
<evidence type="ECO:0000313" key="18">
    <source>
        <dbReference type="EMBL" id="MDA7026934.1"/>
    </source>
</evidence>
<keyword evidence="8" id="KW-0133">Cell shape</keyword>
<evidence type="ECO:0000313" key="19">
    <source>
        <dbReference type="Proteomes" id="UP001211894"/>
    </source>
</evidence>
<evidence type="ECO:0000256" key="4">
    <source>
        <dbReference type="ARBA" id="ARBA00007171"/>
    </source>
</evidence>
<evidence type="ECO:0000256" key="6">
    <source>
        <dbReference type="ARBA" id="ARBA00022475"/>
    </source>
</evidence>
<dbReference type="Pfam" id="PF00905">
    <property type="entry name" value="Transpeptidase"/>
    <property type="match status" value="1"/>
</dbReference>
<dbReference type="Gene3D" id="1.10.10.1230">
    <property type="entry name" value="Penicillin-binding protein, N-terminal non-catalytic domain, head sub-domain"/>
    <property type="match status" value="1"/>
</dbReference>
<dbReference type="SUPFAM" id="SSF56519">
    <property type="entry name" value="Penicillin binding protein dimerisation domain"/>
    <property type="match status" value="1"/>
</dbReference>
<evidence type="ECO:0000256" key="7">
    <source>
        <dbReference type="ARBA" id="ARBA00022692"/>
    </source>
</evidence>
<evidence type="ECO:0000256" key="9">
    <source>
        <dbReference type="ARBA" id="ARBA00022984"/>
    </source>
</evidence>
<evidence type="ECO:0000259" key="17">
    <source>
        <dbReference type="Pfam" id="PF03717"/>
    </source>
</evidence>
<evidence type="ECO:0000256" key="2">
    <source>
        <dbReference type="ARBA" id="ARBA00004236"/>
    </source>
</evidence>
<feature type="region of interest" description="Disordered" evidence="14">
    <location>
        <begin position="688"/>
        <end position="707"/>
    </location>
</feature>
<keyword evidence="7 15" id="KW-0812">Transmembrane</keyword>
<keyword evidence="11 15" id="KW-0472">Membrane</keyword>
<dbReference type="InterPro" id="IPR036138">
    <property type="entry name" value="PBP_dimer_sf"/>
</dbReference>
<dbReference type="Pfam" id="PF03717">
    <property type="entry name" value="PBP_dimer"/>
    <property type="match status" value="1"/>
</dbReference>
<evidence type="ECO:0000256" key="8">
    <source>
        <dbReference type="ARBA" id="ARBA00022960"/>
    </source>
</evidence>
<dbReference type="PANTHER" id="PTHR30627:SF2">
    <property type="entry name" value="PEPTIDOGLYCAN D,D-TRANSPEPTIDASE MRDA"/>
    <property type="match status" value="1"/>
</dbReference>
<dbReference type="SUPFAM" id="SSF56601">
    <property type="entry name" value="beta-lactamase/transpeptidase-like"/>
    <property type="match status" value="1"/>
</dbReference>